<dbReference type="AlphaFoldDB" id="A0A0F9TE83"/>
<comment type="caution">
    <text evidence="1">The sequence shown here is derived from an EMBL/GenBank/DDBJ whole genome shotgun (WGS) entry which is preliminary data.</text>
</comment>
<dbReference type="EMBL" id="LAZR01000349">
    <property type="protein sequence ID" value="KKN73192.1"/>
    <property type="molecule type" value="Genomic_DNA"/>
</dbReference>
<reference evidence="1" key="1">
    <citation type="journal article" date="2015" name="Nature">
        <title>Complex archaea that bridge the gap between prokaryotes and eukaryotes.</title>
        <authorList>
            <person name="Spang A."/>
            <person name="Saw J.H."/>
            <person name="Jorgensen S.L."/>
            <person name="Zaremba-Niedzwiedzka K."/>
            <person name="Martijn J."/>
            <person name="Lind A.E."/>
            <person name="van Eijk R."/>
            <person name="Schleper C."/>
            <person name="Guy L."/>
            <person name="Ettema T.J."/>
        </authorList>
    </citation>
    <scope>NUCLEOTIDE SEQUENCE</scope>
</reference>
<gene>
    <name evidence="1" type="ORF">LCGC14_0403650</name>
</gene>
<protein>
    <recommendedName>
        <fullName evidence="2">ASCH domain-containing protein</fullName>
    </recommendedName>
</protein>
<name>A0A0F9TE83_9ZZZZ</name>
<sequence>MRNMSFAMTTEQVKARTKTVTRRFGWWFLKPGDKVQAVEKAMGLKKGQKIQRIAVIKIVSTRPEPLDEITKNDCIKEGFPEFEPSDFVRMICEHYKQDSKRVINRIEFKYV</sequence>
<accession>A0A0F9TE83</accession>
<organism evidence="1">
    <name type="scientific">marine sediment metagenome</name>
    <dbReference type="NCBI Taxonomy" id="412755"/>
    <lineage>
        <taxon>unclassified sequences</taxon>
        <taxon>metagenomes</taxon>
        <taxon>ecological metagenomes</taxon>
    </lineage>
</organism>
<evidence type="ECO:0008006" key="2">
    <source>
        <dbReference type="Google" id="ProtNLM"/>
    </source>
</evidence>
<proteinExistence type="predicted"/>
<evidence type="ECO:0000313" key="1">
    <source>
        <dbReference type="EMBL" id="KKN73192.1"/>
    </source>
</evidence>